<dbReference type="SUPFAM" id="SSF53756">
    <property type="entry name" value="UDP-Glycosyltransferase/glycogen phosphorylase"/>
    <property type="match status" value="1"/>
</dbReference>
<keyword evidence="1" id="KW-0808">Transferase</keyword>
<sequence>MTRVMLVARHFWPHCSGRHESAAAAMQLSQQWADWGMQVEVVTTRHGNGWPTEITLGNVKVHRIAAAPRGDWSTQRYIRHLGNWLVEQAPRLDAIVCHQVREECRAVANAIHSVGGDENDVETISSGRGSLAARVPLGMAICGGWGEDSDERWCLDTRSGRRVLQACNSLDRVVTEHAKTDRFLVSHGVKADLLQRRPFGFERPKSVSDDQRLLARRSLQAINLDLATDFDSKVLLWCGPMTGRATSESGLGALVQSARFLVAREPDLRIWILGDGKLRDWAHSELRAEGVRSVVALPGSFSDMTEVWQASDAVVLNEDSQLRSAFPSALTAALPIIVARRSASEDYLNALFNETILQSLAWYDPAKPSTLRKAFRSIWEDMDAAKQHAMELAKDLAGRHPMDRELAFWRSLFQPGIDSTGPHSKAS</sequence>
<dbReference type="EC" id="2.4.-.-" evidence="1"/>
<accession>A0ABS8NCX9</accession>
<dbReference type="EMBL" id="JAJKFW010000006">
    <property type="protein sequence ID" value="MCC9641410.1"/>
    <property type="molecule type" value="Genomic_DNA"/>
</dbReference>
<dbReference type="Gene3D" id="3.40.50.2000">
    <property type="entry name" value="Glycogen Phosphorylase B"/>
    <property type="match status" value="2"/>
</dbReference>
<dbReference type="Proteomes" id="UP001430306">
    <property type="component" value="Unassembled WGS sequence"/>
</dbReference>
<proteinExistence type="predicted"/>
<evidence type="ECO:0000313" key="1">
    <source>
        <dbReference type="EMBL" id="MCC9641410.1"/>
    </source>
</evidence>
<reference evidence="1" key="1">
    <citation type="submission" date="2021-11" db="EMBL/GenBank/DDBJ databases">
        <title>Genome sequence.</title>
        <authorList>
            <person name="Sun Q."/>
        </authorList>
    </citation>
    <scope>NUCLEOTIDE SEQUENCE</scope>
    <source>
        <strain evidence="1">JC740</strain>
    </source>
</reference>
<keyword evidence="2" id="KW-1185">Reference proteome</keyword>
<comment type="caution">
    <text evidence="1">The sequence shown here is derived from an EMBL/GenBank/DDBJ whole genome shotgun (WGS) entry which is preliminary data.</text>
</comment>
<gene>
    <name evidence="1" type="ORF">LOC71_03925</name>
</gene>
<keyword evidence="1" id="KW-0328">Glycosyltransferase</keyword>
<evidence type="ECO:0000313" key="2">
    <source>
        <dbReference type="Proteomes" id="UP001430306"/>
    </source>
</evidence>
<dbReference type="Pfam" id="PF13692">
    <property type="entry name" value="Glyco_trans_1_4"/>
    <property type="match status" value="1"/>
</dbReference>
<protein>
    <submittedName>
        <fullName evidence="1">Glycosyltransferase</fullName>
        <ecNumber evidence="1">2.4.-.-</ecNumber>
    </submittedName>
</protein>
<name>A0ABS8NCX9_9BACT</name>
<dbReference type="GO" id="GO:0016757">
    <property type="term" value="F:glycosyltransferase activity"/>
    <property type="evidence" value="ECO:0007669"/>
    <property type="project" value="UniProtKB-KW"/>
</dbReference>
<dbReference type="RefSeq" id="WP_230271854.1">
    <property type="nucleotide sequence ID" value="NZ_JAJKFW010000006.1"/>
</dbReference>
<organism evidence="1 2">
    <name type="scientific">Rhodopirellula halodulae</name>
    <dbReference type="NCBI Taxonomy" id="2894198"/>
    <lineage>
        <taxon>Bacteria</taxon>
        <taxon>Pseudomonadati</taxon>
        <taxon>Planctomycetota</taxon>
        <taxon>Planctomycetia</taxon>
        <taxon>Pirellulales</taxon>
        <taxon>Pirellulaceae</taxon>
        <taxon>Rhodopirellula</taxon>
    </lineage>
</organism>